<accession>A0AAQ1MEA3</accession>
<dbReference type="AlphaFoldDB" id="A0AAQ1MEA3"/>
<dbReference type="Proteomes" id="UP000474718">
    <property type="component" value="Unassembled WGS sequence"/>
</dbReference>
<evidence type="ECO:0000256" key="6">
    <source>
        <dbReference type="ARBA" id="ARBA00023136"/>
    </source>
</evidence>
<dbReference type="InterPro" id="IPR003667">
    <property type="entry name" value="NqrDE/RnfAE"/>
</dbReference>
<dbReference type="RefSeq" id="WP_021658659.1">
    <property type="nucleotide sequence ID" value="NZ_FQVY01000003.1"/>
</dbReference>
<name>A0AAQ1MEA3_9FIRM</name>
<comment type="caution">
    <text evidence="9">The sequence shown here is derived from an EMBL/GenBank/DDBJ whole genome shotgun (WGS) entry which is preliminary data.</text>
</comment>
<keyword evidence="11" id="KW-1185">Reference proteome</keyword>
<evidence type="ECO:0000313" key="10">
    <source>
        <dbReference type="Proteomes" id="UP000184089"/>
    </source>
</evidence>
<evidence type="ECO:0000256" key="1">
    <source>
        <dbReference type="ARBA" id="ARBA00004127"/>
    </source>
</evidence>
<dbReference type="InterPro" id="IPR050133">
    <property type="entry name" value="NqrDE/RnfAE_oxidrdctase"/>
</dbReference>
<dbReference type="EMBL" id="FQVY01000003">
    <property type="protein sequence ID" value="SHG31584.1"/>
    <property type="molecule type" value="Genomic_DNA"/>
</dbReference>
<evidence type="ECO:0000256" key="2">
    <source>
        <dbReference type="ARBA" id="ARBA00022448"/>
    </source>
</evidence>
<feature type="transmembrane region" description="Helical" evidence="7">
    <location>
        <begin position="6"/>
        <end position="23"/>
    </location>
</feature>
<dbReference type="GO" id="GO:0005886">
    <property type="term" value="C:plasma membrane"/>
    <property type="evidence" value="ECO:0007669"/>
    <property type="project" value="TreeGrafter"/>
</dbReference>
<keyword evidence="4" id="KW-1278">Translocase</keyword>
<feature type="transmembrane region" description="Helical" evidence="7">
    <location>
        <begin position="75"/>
        <end position="96"/>
    </location>
</feature>
<reference evidence="10" key="2">
    <citation type="submission" date="2016-11" db="EMBL/GenBank/DDBJ databases">
        <authorList>
            <person name="Jaros S."/>
            <person name="Januszkiewicz K."/>
            <person name="Wedrychowicz H."/>
        </authorList>
    </citation>
    <scope>NUCLEOTIDE SEQUENCE [LARGE SCALE GENOMIC DNA]</scope>
    <source>
        <strain evidence="10">DSM 4029</strain>
    </source>
</reference>
<feature type="transmembrane region" description="Helical" evidence="7">
    <location>
        <begin position="117"/>
        <end position="135"/>
    </location>
</feature>
<dbReference type="EMBL" id="WWVX01000008">
    <property type="protein sequence ID" value="MZL70374.1"/>
    <property type="molecule type" value="Genomic_DNA"/>
</dbReference>
<comment type="subcellular location">
    <subcellularLocation>
        <location evidence="1">Endomembrane system</location>
        <topology evidence="1">Multi-pass membrane protein</topology>
    </subcellularLocation>
</comment>
<dbReference type="PANTHER" id="PTHR30335">
    <property type="entry name" value="INTEGRAL MEMBRANE PROTEIN OF SOXR-REDUCING COMPLEX"/>
    <property type="match status" value="1"/>
</dbReference>
<feature type="transmembrane region" description="Helical" evidence="7">
    <location>
        <begin position="43"/>
        <end position="63"/>
    </location>
</feature>
<reference evidence="9" key="1">
    <citation type="submission" date="2016-11" db="EMBL/GenBank/DDBJ databases">
        <authorList>
            <person name="Varghese N."/>
            <person name="Submissions S."/>
        </authorList>
    </citation>
    <scope>NUCLEOTIDE SEQUENCE</scope>
    <source>
        <strain evidence="9">DSM 4029</strain>
    </source>
</reference>
<sequence length="202" mass="22111">MAQVAANMLVSVILAIFAENALFSRSLGVERTLLLVDDMGAMVTFGCLTTLSVTLTSLLTYLVSFPLQQDVNAYIYKPLLFILCMVAVYFALSGIARRIRFPRFVKWQVKVRPHFHLATFNSAVLGTLMLCSGQVFSLPQTVGFCLGSGAGYTLATLIVAEGQRKLKNRSVPASFQGLPVTLLYIGILSLCIYGFTGYQLSF</sequence>
<dbReference type="Pfam" id="PF02508">
    <property type="entry name" value="Rnf-Nqr"/>
    <property type="match status" value="1"/>
</dbReference>
<organism evidence="9 10">
    <name type="scientific">Bittarella massiliensis</name>
    <name type="common">ex Durand et al. 2017</name>
    <dbReference type="NCBI Taxonomy" id="1720313"/>
    <lineage>
        <taxon>Bacteria</taxon>
        <taxon>Bacillati</taxon>
        <taxon>Bacillota</taxon>
        <taxon>Clostridia</taxon>
        <taxon>Eubacteriales</taxon>
        <taxon>Oscillospiraceae</taxon>
        <taxon>Bittarella (ex Durand et al. 2017)</taxon>
    </lineage>
</organism>
<gene>
    <name evidence="8" type="ORF">GT747_11480</name>
    <name evidence="9" type="ORF">SAMN05444424_2083</name>
</gene>
<proteinExistence type="predicted"/>
<dbReference type="GO" id="GO:0012505">
    <property type="term" value="C:endomembrane system"/>
    <property type="evidence" value="ECO:0007669"/>
    <property type="project" value="UniProtKB-SubCell"/>
</dbReference>
<feature type="transmembrane region" description="Helical" evidence="7">
    <location>
        <begin position="141"/>
        <end position="160"/>
    </location>
</feature>
<feature type="transmembrane region" description="Helical" evidence="7">
    <location>
        <begin position="181"/>
        <end position="200"/>
    </location>
</feature>
<protein>
    <submittedName>
        <fullName evidence="9">Electron transport complex protein RnfA</fullName>
    </submittedName>
    <submittedName>
        <fullName evidence="8">NADH:ubiquinone oxidoreductase, subunit RnfA</fullName>
    </submittedName>
</protein>
<keyword evidence="3 7" id="KW-0812">Transmembrane</keyword>
<evidence type="ECO:0000313" key="8">
    <source>
        <dbReference type="EMBL" id="MZL70374.1"/>
    </source>
</evidence>
<evidence type="ECO:0000256" key="7">
    <source>
        <dbReference type="SAM" id="Phobius"/>
    </source>
</evidence>
<evidence type="ECO:0000256" key="5">
    <source>
        <dbReference type="ARBA" id="ARBA00022989"/>
    </source>
</evidence>
<dbReference type="PANTHER" id="PTHR30335:SF1">
    <property type="entry name" value="NA(+)-TRANSLOCATING NADH-QUINONE REDUCTASE SUBUNIT E"/>
    <property type="match status" value="1"/>
</dbReference>
<evidence type="ECO:0000256" key="4">
    <source>
        <dbReference type="ARBA" id="ARBA00022967"/>
    </source>
</evidence>
<evidence type="ECO:0000256" key="3">
    <source>
        <dbReference type="ARBA" id="ARBA00022692"/>
    </source>
</evidence>
<dbReference type="Proteomes" id="UP000184089">
    <property type="component" value="Unassembled WGS sequence"/>
</dbReference>
<keyword evidence="6 7" id="KW-0472">Membrane</keyword>
<keyword evidence="5 7" id="KW-1133">Transmembrane helix</keyword>
<reference evidence="8 11" key="3">
    <citation type="journal article" date="2019" name="Nat. Med.">
        <title>A library of human gut bacterial isolates paired with longitudinal multiomics data enables mechanistic microbiome research.</title>
        <authorList>
            <person name="Poyet M."/>
            <person name="Groussin M."/>
            <person name="Gibbons S.M."/>
            <person name="Avila-Pacheco J."/>
            <person name="Jiang X."/>
            <person name="Kearney S.M."/>
            <person name="Perrotta A.R."/>
            <person name="Berdy B."/>
            <person name="Zhao S."/>
            <person name="Lieberman T.D."/>
            <person name="Swanson P.K."/>
            <person name="Smith M."/>
            <person name="Roesemann S."/>
            <person name="Alexander J.E."/>
            <person name="Rich S.A."/>
            <person name="Livny J."/>
            <person name="Vlamakis H."/>
            <person name="Clish C."/>
            <person name="Bullock K."/>
            <person name="Deik A."/>
            <person name="Scott J."/>
            <person name="Pierce K.A."/>
            <person name="Xavier R.J."/>
            <person name="Alm E.J."/>
        </authorList>
    </citation>
    <scope>NUCLEOTIDE SEQUENCE [LARGE SCALE GENOMIC DNA]</scope>
    <source>
        <strain evidence="8 11">BIOML-A2</strain>
    </source>
</reference>
<evidence type="ECO:0000313" key="11">
    <source>
        <dbReference type="Proteomes" id="UP000474718"/>
    </source>
</evidence>
<evidence type="ECO:0000313" key="9">
    <source>
        <dbReference type="EMBL" id="SHG31584.1"/>
    </source>
</evidence>
<keyword evidence="2" id="KW-0813">Transport</keyword>